<accession>A0A3E0EN07</accession>
<reference evidence="2 3" key="1">
    <citation type="submission" date="2018-08" db="EMBL/GenBank/DDBJ databases">
        <title>Genomic Encyclopedia of Archaeal and Bacterial Type Strains, Phase II (KMG-II): from individual species to whole genera.</title>
        <authorList>
            <person name="Goeker M."/>
        </authorList>
    </citation>
    <scope>NUCLEOTIDE SEQUENCE [LARGE SCALE GENOMIC DNA]</scope>
    <source>
        <strain evidence="2 3">DSM 100880</strain>
    </source>
</reference>
<organism evidence="2 3">
    <name type="scientific">Flavobacterium aquicola</name>
    <dbReference type="NCBI Taxonomy" id="1682742"/>
    <lineage>
        <taxon>Bacteria</taxon>
        <taxon>Pseudomonadati</taxon>
        <taxon>Bacteroidota</taxon>
        <taxon>Flavobacteriia</taxon>
        <taxon>Flavobacteriales</taxon>
        <taxon>Flavobacteriaceae</taxon>
        <taxon>Flavobacterium</taxon>
    </lineage>
</organism>
<dbReference type="Proteomes" id="UP000257136">
    <property type="component" value="Unassembled WGS sequence"/>
</dbReference>
<comment type="caution">
    <text evidence="2">The sequence shown here is derived from an EMBL/GenBank/DDBJ whole genome shotgun (WGS) entry which is preliminary data.</text>
</comment>
<dbReference type="EMBL" id="QUNI01000005">
    <property type="protein sequence ID" value="REG99093.1"/>
    <property type="molecule type" value="Genomic_DNA"/>
</dbReference>
<name>A0A3E0EN07_9FLAO</name>
<gene>
    <name evidence="2" type="ORF">C8P67_105263</name>
</gene>
<evidence type="ECO:0000313" key="3">
    <source>
        <dbReference type="Proteomes" id="UP000257136"/>
    </source>
</evidence>
<proteinExistence type="predicted"/>
<evidence type="ECO:0000313" key="2">
    <source>
        <dbReference type="EMBL" id="REG99093.1"/>
    </source>
</evidence>
<feature type="chain" id="PRO_5017747119" description="Carboxypeptidase-like protein" evidence="1">
    <location>
        <begin position="21"/>
        <end position="389"/>
    </location>
</feature>
<sequence length="389" mass="46073">MRLFLSSLFCILFVCFSMQSQSLRTSNVIFDKLTKQPLENVTIFNEKDNSITNAEGFFSFVSENNAININLLGYVPIKTTFEEIKKQDTIFIESKVFELNEVFVGNLEPFMKKVYDKMGENPIPNYTSDFFLRNVLKNDNTIVKLQDVYGKRNRNNIEKNSTKIEILNMRKVSLFEKKYRVELKFPDFNELFTTTVPLRDKCTFKEVAYNDSNYKKIEFEANEKDGWGQTMRGYFIIKRQDYAVIELKIEMIDNPETIPYKEIMLSGIKNRTIKYNKFMQFNKSESFNKYYLSNAKLEAELEVLGEKKIEKTFYYKLVMNYFSTNSPTNEQIKSNFPSDKDIFKAKFPYSENFWNNQNQLPLTNELKDFLNRVSENKEKEKEFEVIGNF</sequence>
<dbReference type="AlphaFoldDB" id="A0A3E0EN07"/>
<evidence type="ECO:0008006" key="4">
    <source>
        <dbReference type="Google" id="ProtNLM"/>
    </source>
</evidence>
<protein>
    <recommendedName>
        <fullName evidence="4">Carboxypeptidase-like protein</fullName>
    </recommendedName>
</protein>
<evidence type="ECO:0000256" key="1">
    <source>
        <dbReference type="SAM" id="SignalP"/>
    </source>
</evidence>
<keyword evidence="1" id="KW-0732">Signal</keyword>
<feature type="signal peptide" evidence="1">
    <location>
        <begin position="1"/>
        <end position="20"/>
    </location>
</feature>
<keyword evidence="3" id="KW-1185">Reference proteome</keyword>